<evidence type="ECO:0000313" key="2">
    <source>
        <dbReference type="EMBL" id="CAH1854655.1"/>
    </source>
</evidence>
<evidence type="ECO:0000256" key="1">
    <source>
        <dbReference type="SAM" id="MobiDB-lite"/>
    </source>
</evidence>
<comment type="caution">
    <text evidence="2">The sequence shown here is derived from an EMBL/GenBank/DDBJ whole genome shotgun (WGS) entry which is preliminary data.</text>
</comment>
<reference evidence="2" key="1">
    <citation type="submission" date="2022-03" db="EMBL/GenBank/DDBJ databases">
        <authorList>
            <person name="Hettiarachchi G."/>
        </authorList>
    </citation>
    <scope>NUCLEOTIDE SEQUENCE</scope>
    <source>
        <strain evidence="2">LMG 32447</strain>
    </source>
</reference>
<evidence type="ECO:0000313" key="3">
    <source>
        <dbReference type="Proteomes" id="UP000838102"/>
    </source>
</evidence>
<dbReference type="Proteomes" id="UP000838102">
    <property type="component" value="Unassembled WGS sequence"/>
</dbReference>
<feature type="region of interest" description="Disordered" evidence="1">
    <location>
        <begin position="150"/>
        <end position="169"/>
    </location>
</feature>
<organism evidence="2 3">
    <name type="scientific">Convivina praedatoris</name>
    <dbReference type="NCBI Taxonomy" id="2880963"/>
    <lineage>
        <taxon>Bacteria</taxon>
        <taxon>Bacillati</taxon>
        <taxon>Bacillota</taxon>
        <taxon>Bacilli</taxon>
        <taxon>Lactobacillales</taxon>
        <taxon>Lactobacillaceae</taxon>
        <taxon>Convivina</taxon>
    </lineage>
</organism>
<sequence length="324" mass="35557">MEYGNTKTVRSLNGNNIKKEDNATVFDFLLNDNGEKIADDNSATVSVKNAGYLFDVPVIVKDSKVAVDFKNEKLQELPSGSYGLEFRTHNDQNEVMIFPDNGFFPIHVNQNAKAVDGKTAAEITIGAIVDDVMVRVNNRLDGIHVKDGVDGKDGRDGINGTNGTNGKDGQSAYQLAVAKGLVPQEIQQSPDPEKAWIESLGNKKSVIDTSQITEGKTIDINTIVKQGQQVAFDLRNPNAGKLLNADGIESVVGAYAGFIKVDEYIPYFDKNGRKTGIICRQICTITINKLADGREEEYSLISYSRMFKILDNNPTNPIFSDWSI</sequence>
<feature type="compositionally biased region" description="Polar residues" evidence="1">
    <location>
        <begin position="159"/>
        <end position="169"/>
    </location>
</feature>
<keyword evidence="3" id="KW-1185">Reference proteome</keyword>
<dbReference type="RefSeq" id="WP_248706301.1">
    <property type="nucleotide sequence ID" value="NZ_CAKOEU010000004.1"/>
</dbReference>
<dbReference type="EMBL" id="CAKOEU010000004">
    <property type="protein sequence ID" value="CAH1854655.1"/>
    <property type="molecule type" value="Genomic_DNA"/>
</dbReference>
<accession>A0ABM9D3K7</accession>
<proteinExistence type="predicted"/>
<gene>
    <name evidence="2" type="ORF">LMG032447_00900</name>
</gene>
<name>A0ABM9D3K7_9LACO</name>
<protein>
    <submittedName>
        <fullName evidence="2">Uncharacterized protein</fullName>
    </submittedName>
</protein>